<evidence type="ECO:0000313" key="7">
    <source>
        <dbReference type="Proteomes" id="UP000234585"/>
    </source>
</evidence>
<gene>
    <name evidence="6" type="ORF">BDW47DRAFT_105960</name>
</gene>
<dbReference type="GO" id="GO:0016020">
    <property type="term" value="C:membrane"/>
    <property type="evidence" value="ECO:0007669"/>
    <property type="project" value="TreeGrafter"/>
</dbReference>
<dbReference type="EMBL" id="KZ559139">
    <property type="protein sequence ID" value="PLB37866.1"/>
    <property type="molecule type" value="Genomic_DNA"/>
</dbReference>
<protein>
    <submittedName>
        <fullName evidence="6">Phospholipase</fullName>
    </submittedName>
</protein>
<dbReference type="PROSITE" id="PS51635">
    <property type="entry name" value="PNPLA"/>
    <property type="match status" value="1"/>
</dbReference>
<dbReference type="RefSeq" id="XP_024671878.1">
    <property type="nucleotide sequence ID" value="XM_024812672.1"/>
</dbReference>
<name>A0A2I2FB77_ASPCN</name>
<dbReference type="STRING" id="41067.A0A2I2FB77"/>
<dbReference type="GeneID" id="36519832"/>
<feature type="domain" description="PNPLA" evidence="5">
    <location>
        <begin position="9"/>
        <end position="206"/>
    </location>
</feature>
<dbReference type="GO" id="GO:0047499">
    <property type="term" value="F:calcium-independent phospholipase A2 activity"/>
    <property type="evidence" value="ECO:0007669"/>
    <property type="project" value="TreeGrafter"/>
</dbReference>
<dbReference type="GO" id="GO:0019369">
    <property type="term" value="P:arachidonate metabolic process"/>
    <property type="evidence" value="ECO:0007669"/>
    <property type="project" value="TreeGrafter"/>
</dbReference>
<dbReference type="PANTHER" id="PTHR24185">
    <property type="entry name" value="CALCIUM-INDEPENDENT PHOSPHOLIPASE A2-GAMMA"/>
    <property type="match status" value="1"/>
</dbReference>
<dbReference type="Gene3D" id="3.40.1090.10">
    <property type="entry name" value="Cytosolic phospholipase A2 catalytic domain"/>
    <property type="match status" value="1"/>
</dbReference>
<evidence type="ECO:0000256" key="2">
    <source>
        <dbReference type="ARBA" id="ARBA00022963"/>
    </source>
</evidence>
<dbReference type="AlphaFoldDB" id="A0A2I2FB77"/>
<dbReference type="GO" id="GO:0046486">
    <property type="term" value="P:glycerolipid metabolic process"/>
    <property type="evidence" value="ECO:0007669"/>
    <property type="project" value="UniProtKB-ARBA"/>
</dbReference>
<evidence type="ECO:0000259" key="5">
    <source>
        <dbReference type="PROSITE" id="PS51635"/>
    </source>
</evidence>
<organism evidence="6 7">
    <name type="scientific">Aspergillus candidus</name>
    <dbReference type="NCBI Taxonomy" id="41067"/>
    <lineage>
        <taxon>Eukaryota</taxon>
        <taxon>Fungi</taxon>
        <taxon>Dikarya</taxon>
        <taxon>Ascomycota</taxon>
        <taxon>Pezizomycotina</taxon>
        <taxon>Eurotiomycetes</taxon>
        <taxon>Eurotiomycetidae</taxon>
        <taxon>Eurotiales</taxon>
        <taxon>Aspergillaceae</taxon>
        <taxon>Aspergillus</taxon>
        <taxon>Aspergillus subgen. Circumdati</taxon>
    </lineage>
</organism>
<evidence type="ECO:0000256" key="1">
    <source>
        <dbReference type="ARBA" id="ARBA00022801"/>
    </source>
</evidence>
<feature type="short sequence motif" description="GXGXXG" evidence="4">
    <location>
        <begin position="13"/>
        <end position="18"/>
    </location>
</feature>
<dbReference type="Proteomes" id="UP000234585">
    <property type="component" value="Unassembled WGS sequence"/>
</dbReference>
<dbReference type="Pfam" id="PF01734">
    <property type="entry name" value="Patatin"/>
    <property type="match status" value="1"/>
</dbReference>
<sequence>MADRTLSLLSLDGGGIRGLSSLHILKHLMECINPEDPPKPCDYFDMIGGTGSGGLIAIMLGRLKMDIYQCIHAYKRLMQHVFTRKRLSLGTGLGSKAKYDSRRLESALKTILKELGYEKDALLRDADITCRVFVCVTDDSSEKLLSLTSYPSKYSSNELFKSARVWEATQATFAHTGLFEPVAIGPSNRKFHDSTREAGNPIREVWIEAKGVWPSGTLERQLRCMVSIGAGTPSIKRSAGRGSFGMKKKVSGDAANTEAEMNKFIQEHSELDDDGRLFRFDVPNGLADIKQDGVGEISTIVDETQNYLTKELVYKQLRKCGKALRGI</sequence>
<reference evidence="6 7" key="1">
    <citation type="submission" date="2017-12" db="EMBL/GenBank/DDBJ databases">
        <authorList>
            <consortium name="DOE Joint Genome Institute"/>
            <person name="Haridas S."/>
            <person name="Kjaerbolling I."/>
            <person name="Vesth T.C."/>
            <person name="Frisvad J.C."/>
            <person name="Nybo J.L."/>
            <person name="Theobald S."/>
            <person name="Kuo A."/>
            <person name="Bowyer P."/>
            <person name="Matsuda Y."/>
            <person name="Mondo S."/>
            <person name="Lyhne E.K."/>
            <person name="Kogle M.E."/>
            <person name="Clum A."/>
            <person name="Lipzen A."/>
            <person name="Salamov A."/>
            <person name="Ngan C.Y."/>
            <person name="Daum C."/>
            <person name="Chiniquy J."/>
            <person name="Barry K."/>
            <person name="LaButti K."/>
            <person name="Simmons B.A."/>
            <person name="Magnuson J.K."/>
            <person name="Mortensen U.H."/>
            <person name="Larsen T.O."/>
            <person name="Grigoriev I.V."/>
            <person name="Baker S.E."/>
            <person name="Andersen M.R."/>
            <person name="Nordberg H.P."/>
            <person name="Cantor M.N."/>
            <person name="Hua S.X."/>
        </authorList>
    </citation>
    <scope>NUCLEOTIDE SEQUENCE [LARGE SCALE GENOMIC DNA]</scope>
    <source>
        <strain evidence="6 7">CBS 102.13</strain>
    </source>
</reference>
<evidence type="ECO:0000256" key="4">
    <source>
        <dbReference type="PROSITE-ProRule" id="PRU01161"/>
    </source>
</evidence>
<dbReference type="CDD" id="cd07216">
    <property type="entry name" value="Pat17_PNPLA8_PNPLA9_like3"/>
    <property type="match status" value="1"/>
</dbReference>
<keyword evidence="2" id="KW-0442">Lipid degradation</keyword>
<keyword evidence="1" id="KW-0378">Hydrolase</keyword>
<dbReference type="InterPro" id="IPR016035">
    <property type="entry name" value="Acyl_Trfase/lysoPLipase"/>
</dbReference>
<dbReference type="SUPFAM" id="SSF52151">
    <property type="entry name" value="FabD/lysophospholipase-like"/>
    <property type="match status" value="1"/>
</dbReference>
<dbReference type="GO" id="GO:0016042">
    <property type="term" value="P:lipid catabolic process"/>
    <property type="evidence" value="ECO:0007669"/>
    <property type="project" value="UniProtKB-KW"/>
</dbReference>
<evidence type="ECO:0000313" key="6">
    <source>
        <dbReference type="EMBL" id="PLB37866.1"/>
    </source>
</evidence>
<dbReference type="OrthoDB" id="1658288at2759"/>
<accession>A0A2I2FB77</accession>
<comment type="caution">
    <text evidence="4">Lacks conserved residue(s) required for the propagation of feature annotation.</text>
</comment>
<dbReference type="InterPro" id="IPR002641">
    <property type="entry name" value="PNPLA_dom"/>
</dbReference>
<dbReference type="PANTHER" id="PTHR24185:SF1">
    <property type="entry name" value="CALCIUM-INDEPENDENT PHOSPHOLIPASE A2-GAMMA"/>
    <property type="match status" value="1"/>
</dbReference>
<keyword evidence="3" id="KW-0443">Lipid metabolism</keyword>
<evidence type="ECO:0000256" key="3">
    <source>
        <dbReference type="ARBA" id="ARBA00023098"/>
    </source>
</evidence>
<keyword evidence="7" id="KW-1185">Reference proteome</keyword>
<proteinExistence type="predicted"/>